<evidence type="ECO:0000256" key="1">
    <source>
        <dbReference type="ARBA" id="ARBA00004138"/>
    </source>
</evidence>
<dbReference type="PANTHER" id="PTHR32465:SF0">
    <property type="entry name" value="BARDET-BIEDL SYNDROME 2 PROTEIN"/>
    <property type="match status" value="1"/>
</dbReference>
<dbReference type="Pfam" id="PF14781">
    <property type="entry name" value="BBS2_N"/>
    <property type="match status" value="1"/>
</dbReference>
<evidence type="ECO:0000256" key="3">
    <source>
        <dbReference type="ARBA" id="ARBA00022490"/>
    </source>
</evidence>
<keyword evidence="16" id="KW-1185">Reference proteome</keyword>
<feature type="domain" description="Ciliary BBSome complex subunit 2 N-terminal" evidence="10">
    <location>
        <begin position="20"/>
        <end position="126"/>
    </location>
</feature>
<evidence type="ECO:0000256" key="5">
    <source>
        <dbReference type="ARBA" id="ARBA00023212"/>
    </source>
</evidence>
<keyword evidence="6" id="KW-0966">Cell projection</keyword>
<dbReference type="InterPro" id="IPR055380">
    <property type="entry name" value="BBS2_hp_dom"/>
</dbReference>
<dbReference type="SUPFAM" id="SSF50978">
    <property type="entry name" value="WD40 repeat-like"/>
    <property type="match status" value="1"/>
</dbReference>
<dbReference type="GO" id="GO:0016020">
    <property type="term" value="C:membrane"/>
    <property type="evidence" value="ECO:0007669"/>
    <property type="project" value="TreeGrafter"/>
</dbReference>
<dbReference type="AlphaFoldDB" id="A0A2K5N1M8"/>
<evidence type="ECO:0000259" key="12">
    <source>
        <dbReference type="Pfam" id="PF14783"/>
    </source>
</evidence>
<dbReference type="RefSeq" id="XP_011921156.1">
    <property type="nucleotide sequence ID" value="XM_012065766.1"/>
</dbReference>
<comment type="subcellular location">
    <subcellularLocation>
        <location evidence="1">Cell projection</location>
        <location evidence="1">Cilium</location>
    </subcellularLocation>
    <subcellularLocation>
        <location evidence="2">Cytoplasm</location>
        <location evidence="2">Cytoskeleton</location>
        <location evidence="2">Microtubule organizing center</location>
        <location evidence="2">Centrosome</location>
        <location evidence="2">Centriolar satellite</location>
    </subcellularLocation>
</comment>
<dbReference type="Pfam" id="PF23351">
    <property type="entry name" value="BBS2_CtH"/>
    <property type="match status" value="1"/>
</dbReference>
<evidence type="ECO:0000313" key="15">
    <source>
        <dbReference type="Ensembl" id="ENSCATP00000031398.1"/>
    </source>
</evidence>
<dbReference type="Proteomes" id="UP000233060">
    <property type="component" value="Unassembled WGS sequence"/>
</dbReference>
<evidence type="ECO:0000256" key="4">
    <source>
        <dbReference type="ARBA" id="ARBA00023069"/>
    </source>
</evidence>
<dbReference type="Gene3D" id="2.130.10.10">
    <property type="entry name" value="YVTN repeat-like/Quinoprotein amine dehydrogenase"/>
    <property type="match status" value="1"/>
</dbReference>
<evidence type="ECO:0000259" key="13">
    <source>
        <dbReference type="Pfam" id="PF23351"/>
    </source>
</evidence>
<dbReference type="Ensembl" id="ENSCATT00000055664.1">
    <property type="protein sequence ID" value="ENSCATP00000031398.1"/>
    <property type="gene ID" value="ENSCATG00000038814.1"/>
</dbReference>
<dbReference type="PANTHER" id="PTHR32465">
    <property type="entry name" value="BARDET-BIEDL SYNDROME 2 PROTEIN"/>
    <property type="match status" value="1"/>
</dbReference>
<comment type="function">
    <text evidence="7">The BBSome complex is thought to function as a coat complex required for sorting of specific membrane proteins to the primary cilia. The BBSome complex is required for ciliogenesis but is dispensable for centriolar satellite function. This ciliogenic function is mediated in part by the Rab8 GDP/GTP exchange factor, which localizes to the basal body and contacts the BBSome. Rab8(GTP) enters the primary cilium and promotes extension of the ciliary membrane. Firstly the BBSome associates with the ciliary membrane and binds to RAB3IP/Rabin8, the guanosyl exchange factor (GEF) for Rab8 and then the Rab8-GTP localizes to the cilium and promotes docking and fusion of carrier vesicles to the base of the ciliary membrane. The BBSome complex, together with the LTZL1, controls SMO ciliary trafficking and contributes to the sonic hedgehog (SHH) pathway regulation. Required for proper BBSome complex assembly and its ciliary localization.</text>
</comment>
<dbReference type="InterPro" id="IPR055381">
    <property type="entry name" value="BBS2_CtH_dom"/>
</dbReference>
<keyword evidence="9" id="KW-0175">Coiled coil</keyword>
<keyword evidence="3" id="KW-0963">Cytoplasm</keyword>
<reference evidence="15" key="1">
    <citation type="submission" date="2025-08" db="UniProtKB">
        <authorList>
            <consortium name="Ensembl"/>
        </authorList>
    </citation>
    <scope>IDENTIFICATION</scope>
</reference>
<accession>A0A2K5N1M8</accession>
<evidence type="ECO:0000256" key="7">
    <source>
        <dbReference type="ARBA" id="ARBA00060342"/>
    </source>
</evidence>
<feature type="domain" description="BBS2 C-terminal helix bundle" evidence="13">
    <location>
        <begin position="599"/>
        <end position="625"/>
    </location>
</feature>
<gene>
    <name evidence="15" type="primary">BBS2</name>
</gene>
<keyword evidence="4" id="KW-0969">Cilium</keyword>
<name>A0A2K5N1M8_CERAT</name>
<dbReference type="GO" id="GO:1905515">
    <property type="term" value="P:non-motile cilium assembly"/>
    <property type="evidence" value="ECO:0007669"/>
    <property type="project" value="InterPro"/>
</dbReference>
<evidence type="ECO:0000313" key="16">
    <source>
        <dbReference type="Proteomes" id="UP000233060"/>
    </source>
</evidence>
<feature type="domain" description="Ciliary BBSome complex subunit 2 middle region" evidence="12">
    <location>
        <begin position="165"/>
        <end position="272"/>
    </location>
</feature>
<dbReference type="Bgee" id="ENSCATG00000038814">
    <property type="expression patterns" value="Expressed in pituitary gland and 12 other cell types or tissues"/>
</dbReference>
<feature type="coiled-coil region" evidence="9">
    <location>
        <begin position="338"/>
        <end position="365"/>
    </location>
</feature>
<dbReference type="InterPro" id="IPR029333">
    <property type="entry name" value="BBS2_GAE_dom"/>
</dbReference>
<dbReference type="InterPro" id="IPR029429">
    <property type="entry name" value="BBS2_Mid"/>
</dbReference>
<dbReference type="InterPro" id="IPR015943">
    <property type="entry name" value="WD40/YVTN_repeat-like_dom_sf"/>
</dbReference>
<dbReference type="InterPro" id="IPR036322">
    <property type="entry name" value="WD40_repeat_dom_sf"/>
</dbReference>
<dbReference type="GeneTree" id="ENSGT00390000017113"/>
<dbReference type="Pfam" id="PF23353">
    <property type="entry name" value="BBS2_hp"/>
    <property type="match status" value="1"/>
</dbReference>
<sequence length="631" mass="69672">MLLPVFTLKLRHKISPRMVAIGRYDGTHPCLAAATQAGKVFIHNPHTRNQHVSASRVFQSPLESDVSLLNINQAVSCLTAGVLNPELGYDALLVGTQTNLLAYDVYNNSDLFYREVADGANAIVLGTLGDISSPLAIIGGNCALQGFNHEGRDLFWTVTGDNVNSLALCDFDGDGKKELLVGSEDFDIRVFKEDEIVAEMTETEVVTSLCPMYGSRFGYALSNGTVGVYDKTARYWRIKSKNHAMSIHAFDLNSDGVNELITGWSNGKVDARSDRTGEVIFKDNFSSAIAGVVEGDYRMDGHMQLICCSVDGEIRGYLPGTAEMKGNLMDTSVEQDLIRELSQKKQNLLLELRNYEENAKAELASPLNEADGHRGIIPANTRLHTTLSVSLGSETQTAHTELCISTSNDTIIRAVLIFAEGIFTGESHVVHPSIHNLSSSICIPIAPPKDVPVDLHLKAFVGYRSSTQFHVFELTRQLPRFSMYALTSLDPASEPISYVNFTIAERAQRVDEYHSVHQKLSADMADHSNLIRSLLVGAEDARLMRDMKTMKSRYMELYDLNRDLLNGYKIRSNNHTELLGNLKAVNQAIQRAGRLRVGKPKNQVITACRDAIRSNNINTLFRIMRVGTASS</sequence>
<dbReference type="CTD" id="583"/>
<dbReference type="GeneID" id="105588442"/>
<keyword evidence="5" id="KW-0206">Cytoskeleton</keyword>
<feature type="domain" description="BBS2 hairpin" evidence="14">
    <location>
        <begin position="504"/>
        <end position="594"/>
    </location>
</feature>
<evidence type="ECO:0000256" key="6">
    <source>
        <dbReference type="ARBA" id="ARBA00023273"/>
    </source>
</evidence>
<protein>
    <recommendedName>
        <fullName evidence="8">BBSome complex member BBS2</fullName>
    </recommendedName>
</protein>
<feature type="domain" description="BBS2 GAE" evidence="11">
    <location>
        <begin position="395"/>
        <end position="481"/>
    </location>
</feature>
<dbReference type="Pfam" id="PF14782">
    <property type="entry name" value="BBS2_GAE"/>
    <property type="match status" value="1"/>
</dbReference>
<reference evidence="15" key="2">
    <citation type="submission" date="2025-09" db="UniProtKB">
        <authorList>
            <consortium name="Ensembl"/>
        </authorList>
    </citation>
    <scope>IDENTIFICATION</scope>
</reference>
<evidence type="ECO:0000256" key="9">
    <source>
        <dbReference type="SAM" id="Coils"/>
    </source>
</evidence>
<dbReference type="GO" id="GO:0043005">
    <property type="term" value="C:neuron projection"/>
    <property type="evidence" value="ECO:0007669"/>
    <property type="project" value="TreeGrafter"/>
</dbReference>
<dbReference type="GO" id="GO:0034464">
    <property type="term" value="C:BBSome"/>
    <property type="evidence" value="ECO:0007669"/>
    <property type="project" value="InterPro"/>
</dbReference>
<evidence type="ECO:0000259" key="11">
    <source>
        <dbReference type="Pfam" id="PF14782"/>
    </source>
</evidence>
<dbReference type="InterPro" id="IPR016616">
    <property type="entry name" value="Bardet-Biedl_syndrome_2_prot"/>
</dbReference>
<evidence type="ECO:0000256" key="8">
    <source>
        <dbReference type="ARBA" id="ARBA00073722"/>
    </source>
</evidence>
<dbReference type="FunFam" id="2.130.10.10:FF:000967">
    <property type="entry name" value="Bardet-Biedl syndrome 2 protein homolog"/>
    <property type="match status" value="1"/>
</dbReference>
<dbReference type="GO" id="GO:0031514">
    <property type="term" value="C:motile cilium"/>
    <property type="evidence" value="ECO:0007669"/>
    <property type="project" value="TreeGrafter"/>
</dbReference>
<proteinExistence type="predicted"/>
<evidence type="ECO:0000259" key="14">
    <source>
        <dbReference type="Pfam" id="PF23353"/>
    </source>
</evidence>
<evidence type="ECO:0000256" key="2">
    <source>
        <dbReference type="ARBA" id="ARBA00004607"/>
    </source>
</evidence>
<dbReference type="GO" id="GO:0034451">
    <property type="term" value="C:centriolar satellite"/>
    <property type="evidence" value="ECO:0007669"/>
    <property type="project" value="UniProtKB-SubCell"/>
</dbReference>
<evidence type="ECO:0000259" key="10">
    <source>
        <dbReference type="Pfam" id="PF14781"/>
    </source>
</evidence>
<organism evidence="15 16">
    <name type="scientific">Cercocebus atys</name>
    <name type="common">Sooty mangabey</name>
    <name type="synonym">Cercocebus torquatus atys</name>
    <dbReference type="NCBI Taxonomy" id="9531"/>
    <lineage>
        <taxon>Eukaryota</taxon>
        <taxon>Metazoa</taxon>
        <taxon>Chordata</taxon>
        <taxon>Craniata</taxon>
        <taxon>Vertebrata</taxon>
        <taxon>Euteleostomi</taxon>
        <taxon>Mammalia</taxon>
        <taxon>Eutheria</taxon>
        <taxon>Euarchontoglires</taxon>
        <taxon>Primates</taxon>
        <taxon>Haplorrhini</taxon>
        <taxon>Catarrhini</taxon>
        <taxon>Cercopithecidae</taxon>
        <taxon>Cercopithecinae</taxon>
        <taxon>Cercocebus</taxon>
    </lineage>
</organism>
<dbReference type="Pfam" id="PF14783">
    <property type="entry name" value="BBS2_Mid"/>
    <property type="match status" value="1"/>
</dbReference>
<dbReference type="GO" id="GO:0036064">
    <property type="term" value="C:ciliary basal body"/>
    <property type="evidence" value="ECO:0007669"/>
    <property type="project" value="TreeGrafter"/>
</dbReference>
<dbReference type="InterPro" id="IPR029430">
    <property type="entry name" value="BBS2_N"/>
</dbReference>